<proteinExistence type="predicted"/>
<dbReference type="EMBL" id="BPLR01018639">
    <property type="protein sequence ID" value="GIZ01219.1"/>
    <property type="molecule type" value="Genomic_DNA"/>
</dbReference>
<protein>
    <submittedName>
        <fullName evidence="1">Uncharacterized protein</fullName>
    </submittedName>
</protein>
<evidence type="ECO:0000313" key="1">
    <source>
        <dbReference type="EMBL" id="GIZ01219.1"/>
    </source>
</evidence>
<accession>A0AAV4Y2V5</accession>
<sequence>MLLKRMAAIFSYTFAKPSADHGREARQLLRGYYQTAKSGTTGNRVRWSDLSAAHTSLPKLEKRTKRYHRFSTAQPYDCPASACISAAAGNSKANICFCGLILMFTLIAETDTSPPRPIC</sequence>
<comment type="caution">
    <text evidence="1">The sequence shown here is derived from an EMBL/GenBank/DDBJ whole genome shotgun (WGS) entry which is preliminary data.</text>
</comment>
<dbReference type="Proteomes" id="UP001054945">
    <property type="component" value="Unassembled WGS sequence"/>
</dbReference>
<reference evidence="1 2" key="1">
    <citation type="submission" date="2021-06" db="EMBL/GenBank/DDBJ databases">
        <title>Caerostris extrusa draft genome.</title>
        <authorList>
            <person name="Kono N."/>
            <person name="Arakawa K."/>
        </authorList>
    </citation>
    <scope>NUCLEOTIDE SEQUENCE [LARGE SCALE GENOMIC DNA]</scope>
</reference>
<evidence type="ECO:0000313" key="2">
    <source>
        <dbReference type="Proteomes" id="UP001054945"/>
    </source>
</evidence>
<gene>
    <name evidence="1" type="ORF">CEXT_711291</name>
</gene>
<name>A0AAV4Y2V5_CAEEX</name>
<organism evidence="1 2">
    <name type="scientific">Caerostris extrusa</name>
    <name type="common">Bark spider</name>
    <name type="synonym">Caerostris bankana</name>
    <dbReference type="NCBI Taxonomy" id="172846"/>
    <lineage>
        <taxon>Eukaryota</taxon>
        <taxon>Metazoa</taxon>
        <taxon>Ecdysozoa</taxon>
        <taxon>Arthropoda</taxon>
        <taxon>Chelicerata</taxon>
        <taxon>Arachnida</taxon>
        <taxon>Araneae</taxon>
        <taxon>Araneomorphae</taxon>
        <taxon>Entelegynae</taxon>
        <taxon>Araneoidea</taxon>
        <taxon>Araneidae</taxon>
        <taxon>Caerostris</taxon>
    </lineage>
</organism>
<dbReference type="AlphaFoldDB" id="A0AAV4Y2V5"/>
<keyword evidence="2" id="KW-1185">Reference proteome</keyword>